<dbReference type="Proteomes" id="UP000233837">
    <property type="component" value="Unassembled WGS sequence"/>
</dbReference>
<dbReference type="PANTHER" id="PTHR11439">
    <property type="entry name" value="GAG-POL-RELATED RETROTRANSPOSON"/>
    <property type="match status" value="1"/>
</dbReference>
<dbReference type="STRING" id="906689.A0A2I0X1T3"/>
<evidence type="ECO:0000313" key="2">
    <source>
        <dbReference type="Proteomes" id="UP000233837"/>
    </source>
</evidence>
<sequence>MYSIVCTRLEIVHSVSIVCKYMVEPSKLYWEALKWIFRYVKGSLDIDLLYKGGAANEAYTDSDFAGCLDTRRSISGYIFVWF</sequence>
<dbReference type="EMBL" id="KZ502211">
    <property type="protein sequence ID" value="PKU81861.1"/>
    <property type="molecule type" value="Genomic_DNA"/>
</dbReference>
<dbReference type="AlphaFoldDB" id="A0A2I0X1T3"/>
<protein>
    <submittedName>
        <fullName evidence="1">Retrovirus-related Pol polyprotein from transposon TNT 1-94</fullName>
    </submittedName>
</protein>
<keyword evidence="2" id="KW-1185">Reference proteome</keyword>
<reference evidence="1 2" key="2">
    <citation type="journal article" date="2017" name="Nature">
        <title>The Apostasia genome and the evolution of orchids.</title>
        <authorList>
            <person name="Zhang G.Q."/>
            <person name="Liu K.W."/>
            <person name="Li Z."/>
            <person name="Lohaus R."/>
            <person name="Hsiao Y.Y."/>
            <person name="Niu S.C."/>
            <person name="Wang J.Y."/>
            <person name="Lin Y.C."/>
            <person name="Xu Q."/>
            <person name="Chen L.J."/>
            <person name="Yoshida K."/>
            <person name="Fujiwara S."/>
            <person name="Wang Z.W."/>
            <person name="Zhang Y.Q."/>
            <person name="Mitsuda N."/>
            <person name="Wang M."/>
            <person name="Liu G.H."/>
            <person name="Pecoraro L."/>
            <person name="Huang H.X."/>
            <person name="Xiao X.J."/>
            <person name="Lin M."/>
            <person name="Wu X.Y."/>
            <person name="Wu W.L."/>
            <person name="Chen Y.Y."/>
            <person name="Chang S.B."/>
            <person name="Sakamoto S."/>
            <person name="Ohme-Takagi M."/>
            <person name="Yagi M."/>
            <person name="Zeng S.J."/>
            <person name="Shen C.Y."/>
            <person name="Yeh C.M."/>
            <person name="Luo Y.B."/>
            <person name="Tsai W.C."/>
            <person name="Van de Peer Y."/>
            <person name="Liu Z.J."/>
        </authorList>
    </citation>
    <scope>NUCLEOTIDE SEQUENCE [LARGE SCALE GENOMIC DNA]</scope>
    <source>
        <tissue evidence="1">The whole plant</tissue>
    </source>
</reference>
<proteinExistence type="predicted"/>
<organism evidence="1 2">
    <name type="scientific">Dendrobium catenatum</name>
    <dbReference type="NCBI Taxonomy" id="906689"/>
    <lineage>
        <taxon>Eukaryota</taxon>
        <taxon>Viridiplantae</taxon>
        <taxon>Streptophyta</taxon>
        <taxon>Embryophyta</taxon>
        <taxon>Tracheophyta</taxon>
        <taxon>Spermatophyta</taxon>
        <taxon>Magnoliopsida</taxon>
        <taxon>Liliopsida</taxon>
        <taxon>Asparagales</taxon>
        <taxon>Orchidaceae</taxon>
        <taxon>Epidendroideae</taxon>
        <taxon>Malaxideae</taxon>
        <taxon>Dendrobiinae</taxon>
        <taxon>Dendrobium</taxon>
    </lineage>
</organism>
<reference evidence="1 2" key="1">
    <citation type="journal article" date="2016" name="Sci. Rep.">
        <title>The Dendrobium catenatum Lindl. genome sequence provides insights into polysaccharide synthase, floral development and adaptive evolution.</title>
        <authorList>
            <person name="Zhang G.Q."/>
            <person name="Xu Q."/>
            <person name="Bian C."/>
            <person name="Tsai W.C."/>
            <person name="Yeh C.M."/>
            <person name="Liu K.W."/>
            <person name="Yoshida K."/>
            <person name="Zhang L.S."/>
            <person name="Chang S.B."/>
            <person name="Chen F."/>
            <person name="Shi Y."/>
            <person name="Su Y.Y."/>
            <person name="Zhang Y.Q."/>
            <person name="Chen L.J."/>
            <person name="Yin Y."/>
            <person name="Lin M."/>
            <person name="Huang H."/>
            <person name="Deng H."/>
            <person name="Wang Z.W."/>
            <person name="Zhu S.L."/>
            <person name="Zhao X."/>
            <person name="Deng C."/>
            <person name="Niu S.C."/>
            <person name="Huang J."/>
            <person name="Wang M."/>
            <person name="Liu G.H."/>
            <person name="Yang H.J."/>
            <person name="Xiao X.J."/>
            <person name="Hsiao Y.Y."/>
            <person name="Wu W.L."/>
            <person name="Chen Y.Y."/>
            <person name="Mitsuda N."/>
            <person name="Ohme-Takagi M."/>
            <person name="Luo Y.B."/>
            <person name="Van de Peer Y."/>
            <person name="Liu Z.J."/>
        </authorList>
    </citation>
    <scope>NUCLEOTIDE SEQUENCE [LARGE SCALE GENOMIC DNA]</scope>
    <source>
        <tissue evidence="1">The whole plant</tissue>
    </source>
</reference>
<name>A0A2I0X1T3_9ASPA</name>
<accession>A0A2I0X1T3</accession>
<gene>
    <name evidence="1" type="ORF">MA16_Dca003877</name>
</gene>
<evidence type="ECO:0000313" key="1">
    <source>
        <dbReference type="EMBL" id="PKU81861.1"/>
    </source>
</evidence>
<dbReference type="PANTHER" id="PTHR11439:SF467">
    <property type="entry name" value="INTEGRASE CATALYTIC DOMAIN-CONTAINING PROTEIN"/>
    <property type="match status" value="1"/>
</dbReference>